<evidence type="ECO:0000259" key="7">
    <source>
        <dbReference type="Pfam" id="PF01850"/>
    </source>
</evidence>
<dbReference type="InterPro" id="IPR029060">
    <property type="entry name" value="PIN-like_dom_sf"/>
</dbReference>
<gene>
    <name evidence="6" type="primary">vapC</name>
    <name evidence="8" type="ORF">KILIM_004_00220</name>
</gene>
<comment type="cofactor">
    <cofactor evidence="6">
        <name>Mg(2+)</name>
        <dbReference type="ChEBI" id="CHEBI:18420"/>
    </cofactor>
</comment>
<dbReference type="EC" id="3.1.-.-" evidence="6"/>
<dbReference type="eggNOG" id="COG4113">
    <property type="taxonomic scope" value="Bacteria"/>
</dbReference>
<keyword evidence="9" id="KW-1185">Reference proteome</keyword>
<comment type="caution">
    <text evidence="8">The sequence shown here is derived from an EMBL/GenBank/DDBJ whole genome shotgun (WGS) entry which is preliminary data.</text>
</comment>
<evidence type="ECO:0000256" key="5">
    <source>
        <dbReference type="ARBA" id="ARBA00022842"/>
    </source>
</evidence>
<keyword evidence="3 6" id="KW-0479">Metal-binding</keyword>
<dbReference type="InterPro" id="IPR022907">
    <property type="entry name" value="VapC_family"/>
</dbReference>
<dbReference type="InterPro" id="IPR044153">
    <property type="entry name" value="PIN_Pae0151-like"/>
</dbReference>
<dbReference type="InterPro" id="IPR051619">
    <property type="entry name" value="TypeII_TA_RNase_PINc/VapC"/>
</dbReference>
<dbReference type="PANTHER" id="PTHR35901">
    <property type="entry name" value="RIBONUCLEASE VAPC3"/>
    <property type="match status" value="1"/>
</dbReference>
<keyword evidence="4 6" id="KW-0378">Hydrolase</keyword>
<keyword evidence="6" id="KW-0800">Toxin</keyword>
<evidence type="ECO:0000256" key="6">
    <source>
        <dbReference type="HAMAP-Rule" id="MF_00265"/>
    </source>
</evidence>
<keyword evidence="2 6" id="KW-0540">Nuclease</keyword>
<accession>K6VDF9</accession>
<comment type="function">
    <text evidence="6">Toxic component of a toxin-antitoxin (TA) system. An RNase.</text>
</comment>
<dbReference type="SUPFAM" id="SSF88723">
    <property type="entry name" value="PIN domain-like"/>
    <property type="match status" value="1"/>
</dbReference>
<evidence type="ECO:0000313" key="8">
    <source>
        <dbReference type="EMBL" id="GAB94233.1"/>
    </source>
</evidence>
<feature type="binding site" evidence="6">
    <location>
        <position position="98"/>
    </location>
    <ligand>
        <name>Mg(2+)</name>
        <dbReference type="ChEBI" id="CHEBI:18420"/>
    </ligand>
</feature>
<dbReference type="STRING" id="1184609.KILIM_004_00220"/>
<keyword evidence="1 6" id="KW-1277">Toxin-antitoxin system</keyword>
<dbReference type="GO" id="GO:0090729">
    <property type="term" value="F:toxin activity"/>
    <property type="evidence" value="ECO:0007669"/>
    <property type="project" value="UniProtKB-KW"/>
</dbReference>
<evidence type="ECO:0000256" key="4">
    <source>
        <dbReference type="ARBA" id="ARBA00022801"/>
    </source>
</evidence>
<dbReference type="GO" id="GO:0016787">
    <property type="term" value="F:hydrolase activity"/>
    <property type="evidence" value="ECO:0007669"/>
    <property type="project" value="UniProtKB-KW"/>
</dbReference>
<sequence length="136" mass="14246">MSADLVCDASALVALLLDGGPDGAWASRTLAGANLATAAVCRFEAGNIIRRHEAAGLIGSDQAALAHTDLLDLALTEWPYETLAERAWALRPNLTSYDASYVALAELLEVPLVTLDRRVGRASGQACTVLTPEQGA</sequence>
<evidence type="ECO:0000256" key="3">
    <source>
        <dbReference type="ARBA" id="ARBA00022723"/>
    </source>
</evidence>
<proteinExistence type="inferred from homology"/>
<dbReference type="InterPro" id="IPR002716">
    <property type="entry name" value="PIN_dom"/>
</dbReference>
<dbReference type="OrthoDB" id="4377304at2"/>
<name>K6VDF9_9MICO</name>
<dbReference type="EMBL" id="BAHD01000004">
    <property type="protein sequence ID" value="GAB94233.1"/>
    <property type="molecule type" value="Genomic_DNA"/>
</dbReference>
<dbReference type="AlphaFoldDB" id="K6VDF9"/>
<evidence type="ECO:0000313" key="9">
    <source>
        <dbReference type="Proteomes" id="UP000008366"/>
    </source>
</evidence>
<protein>
    <recommendedName>
        <fullName evidence="6">Ribonuclease VapC</fullName>
        <shortName evidence="6">RNase VapC</shortName>
        <ecNumber evidence="6">3.1.-.-</ecNumber>
    </recommendedName>
    <alternativeName>
        <fullName evidence="6">Toxin VapC</fullName>
    </alternativeName>
</protein>
<dbReference type="GO" id="GO:0000287">
    <property type="term" value="F:magnesium ion binding"/>
    <property type="evidence" value="ECO:0007669"/>
    <property type="project" value="UniProtKB-UniRule"/>
</dbReference>
<dbReference type="GO" id="GO:0004540">
    <property type="term" value="F:RNA nuclease activity"/>
    <property type="evidence" value="ECO:0007669"/>
    <property type="project" value="InterPro"/>
</dbReference>
<dbReference type="HAMAP" id="MF_00265">
    <property type="entry name" value="VapC_Nob1"/>
    <property type="match status" value="1"/>
</dbReference>
<evidence type="ECO:0000256" key="1">
    <source>
        <dbReference type="ARBA" id="ARBA00022649"/>
    </source>
</evidence>
<dbReference type="RefSeq" id="WP_006590766.1">
    <property type="nucleotide sequence ID" value="NZ_BAHD01000004.1"/>
</dbReference>
<feature type="domain" description="PIN" evidence="7">
    <location>
        <begin position="6"/>
        <end position="122"/>
    </location>
</feature>
<organism evidence="8 9">
    <name type="scientific">Kineosphaera limosa NBRC 100340</name>
    <dbReference type="NCBI Taxonomy" id="1184609"/>
    <lineage>
        <taxon>Bacteria</taxon>
        <taxon>Bacillati</taxon>
        <taxon>Actinomycetota</taxon>
        <taxon>Actinomycetes</taxon>
        <taxon>Micrococcales</taxon>
        <taxon>Dermatophilaceae</taxon>
        <taxon>Kineosphaera</taxon>
    </lineage>
</organism>
<dbReference type="PANTHER" id="PTHR35901:SF1">
    <property type="entry name" value="EXONUCLEASE VAPC9"/>
    <property type="match status" value="1"/>
</dbReference>
<dbReference type="Gene3D" id="3.40.50.1010">
    <property type="entry name" value="5'-nuclease"/>
    <property type="match status" value="1"/>
</dbReference>
<dbReference type="Proteomes" id="UP000008366">
    <property type="component" value="Unassembled WGS sequence"/>
</dbReference>
<evidence type="ECO:0000256" key="2">
    <source>
        <dbReference type="ARBA" id="ARBA00022722"/>
    </source>
</evidence>
<dbReference type="CDD" id="cd09873">
    <property type="entry name" value="PIN_Pae0151-like"/>
    <property type="match status" value="1"/>
</dbReference>
<reference evidence="8 9" key="1">
    <citation type="submission" date="2012-08" db="EMBL/GenBank/DDBJ databases">
        <title>Whole genome shotgun sequence of Kineosphaera limosa NBRC 100340.</title>
        <authorList>
            <person name="Yoshida I."/>
            <person name="Isaki S."/>
            <person name="Hosoyama A."/>
            <person name="Tsuchikane K."/>
            <person name="Katsumata H."/>
            <person name="Ando Y."/>
            <person name="Ohji S."/>
            <person name="Hamada M."/>
            <person name="Tamura T."/>
            <person name="Yamazoe A."/>
            <person name="Yamazaki S."/>
            <person name="Fujita N."/>
        </authorList>
    </citation>
    <scope>NUCLEOTIDE SEQUENCE [LARGE SCALE GENOMIC DNA]</scope>
    <source>
        <strain evidence="8 9">NBRC 100340</strain>
    </source>
</reference>
<comment type="similarity">
    <text evidence="6">Belongs to the PINc/VapC protein family.</text>
</comment>
<dbReference type="Pfam" id="PF01850">
    <property type="entry name" value="PIN"/>
    <property type="match status" value="1"/>
</dbReference>
<feature type="binding site" evidence="6">
    <location>
        <position position="8"/>
    </location>
    <ligand>
        <name>Mg(2+)</name>
        <dbReference type="ChEBI" id="CHEBI:18420"/>
    </ligand>
</feature>
<keyword evidence="5 6" id="KW-0460">Magnesium</keyword>